<dbReference type="InterPro" id="IPR026272">
    <property type="entry name" value="SdpI"/>
</dbReference>
<dbReference type="EMBL" id="PEVY01000088">
    <property type="protein sequence ID" value="PIU74799.1"/>
    <property type="molecule type" value="Genomic_DNA"/>
</dbReference>
<dbReference type="PANTHER" id="PTHR37810:SF5">
    <property type="entry name" value="IMMUNITY PROTEIN SDPI"/>
    <property type="match status" value="1"/>
</dbReference>
<dbReference type="Proteomes" id="UP000228775">
    <property type="component" value="Unassembled WGS sequence"/>
</dbReference>
<dbReference type="PANTHER" id="PTHR37810">
    <property type="entry name" value="IMMUNITY PROTEIN SDPI"/>
    <property type="match status" value="1"/>
</dbReference>
<feature type="transmembrane region" description="Helical" evidence="1">
    <location>
        <begin position="46"/>
        <end position="67"/>
    </location>
</feature>
<feature type="transmembrane region" description="Helical" evidence="1">
    <location>
        <begin position="87"/>
        <end position="107"/>
    </location>
</feature>
<keyword evidence="1" id="KW-1133">Transmembrane helix</keyword>
<comment type="caution">
    <text evidence="3">The sequence shown here is derived from an EMBL/GenBank/DDBJ whole genome shotgun (WGS) entry which is preliminary data.</text>
</comment>
<protein>
    <recommendedName>
        <fullName evidence="2">DUF1648 domain-containing protein</fullName>
    </recommendedName>
</protein>
<reference evidence="4" key="1">
    <citation type="submission" date="2017-09" db="EMBL/GenBank/DDBJ databases">
        <title>Depth-based differentiation of microbial function through sediment-hosted aquifers and enrichment of novel symbionts in the deep terrestrial subsurface.</title>
        <authorList>
            <person name="Probst A.J."/>
            <person name="Ladd B."/>
            <person name="Jarett J.K."/>
            <person name="Geller-Mcgrath D.E."/>
            <person name="Sieber C.M.K."/>
            <person name="Emerson J.B."/>
            <person name="Anantharaman K."/>
            <person name="Thomas B.C."/>
            <person name="Malmstrom R."/>
            <person name="Stieglmeier M."/>
            <person name="Klingl A."/>
            <person name="Woyke T."/>
            <person name="Ryan C.M."/>
            <person name="Banfield J.F."/>
        </authorList>
    </citation>
    <scope>NUCLEOTIDE SEQUENCE [LARGE SCALE GENOMIC DNA]</scope>
</reference>
<evidence type="ECO:0000259" key="2">
    <source>
        <dbReference type="Pfam" id="PF07853"/>
    </source>
</evidence>
<name>A0A2M7AW60_9BACT</name>
<proteinExistence type="predicted"/>
<dbReference type="PIRSF" id="PIRSF038959">
    <property type="entry name" value="SdpI"/>
    <property type="match status" value="1"/>
</dbReference>
<organism evidence="3 4">
    <name type="scientific">Candidatus Portnoybacteria bacterium CG06_land_8_20_14_3_00_39_12</name>
    <dbReference type="NCBI Taxonomy" id="1974809"/>
    <lineage>
        <taxon>Bacteria</taxon>
        <taxon>Candidatus Portnoyibacteriota</taxon>
    </lineage>
</organism>
<evidence type="ECO:0000313" key="3">
    <source>
        <dbReference type="EMBL" id="PIU74799.1"/>
    </source>
</evidence>
<feature type="domain" description="DUF1648" evidence="2">
    <location>
        <begin position="10"/>
        <end position="56"/>
    </location>
</feature>
<sequence length="214" mass="24889">MRKSEIITGLIMITSFILVAIFYPQLPDKIASHWNIQGQVDGYMTKSWGIFFPPTISAVLWILFLIIPRIDPKKENIQKFRKYFNGFIILLFLFLLFIYLLTIFWNLGYHFNIIRFLTPAIGILFYYAGILVSNAQPNWSVGIRTPWTLSNETVWQKTHHLGGILFRICGVLSFVAIFWTKIAFFMVLGSAIVSALICIVYSYWLYKKILILKS</sequence>
<gene>
    <name evidence="3" type="ORF">COS76_04235</name>
</gene>
<feature type="transmembrane region" description="Helical" evidence="1">
    <location>
        <begin position="185"/>
        <end position="206"/>
    </location>
</feature>
<keyword evidence="1" id="KW-0812">Transmembrane</keyword>
<keyword evidence="1" id="KW-0472">Membrane</keyword>
<accession>A0A2M7AW60</accession>
<dbReference type="Pfam" id="PF07853">
    <property type="entry name" value="DUF1648"/>
    <property type="match status" value="1"/>
</dbReference>
<feature type="transmembrane region" description="Helical" evidence="1">
    <location>
        <begin position="7"/>
        <end position="26"/>
    </location>
</feature>
<evidence type="ECO:0000256" key="1">
    <source>
        <dbReference type="SAM" id="Phobius"/>
    </source>
</evidence>
<feature type="transmembrane region" description="Helical" evidence="1">
    <location>
        <begin position="113"/>
        <end position="132"/>
    </location>
</feature>
<dbReference type="GO" id="GO:0009636">
    <property type="term" value="P:response to toxic substance"/>
    <property type="evidence" value="ECO:0007669"/>
    <property type="project" value="TreeGrafter"/>
</dbReference>
<feature type="transmembrane region" description="Helical" evidence="1">
    <location>
        <begin position="161"/>
        <end position="179"/>
    </location>
</feature>
<dbReference type="AlphaFoldDB" id="A0A2M7AW60"/>
<dbReference type="InterPro" id="IPR025962">
    <property type="entry name" value="SdpI/YhfL"/>
</dbReference>
<dbReference type="Pfam" id="PF13630">
    <property type="entry name" value="SdpI"/>
    <property type="match status" value="1"/>
</dbReference>
<evidence type="ECO:0000313" key="4">
    <source>
        <dbReference type="Proteomes" id="UP000228775"/>
    </source>
</evidence>
<dbReference type="InterPro" id="IPR012867">
    <property type="entry name" value="DUF1648"/>
</dbReference>